<dbReference type="Proteomes" id="UP000236509">
    <property type="component" value="Unassembled WGS sequence"/>
</dbReference>
<comment type="caution">
    <text evidence="1">The sequence shown here is derived from an EMBL/GenBank/DDBJ whole genome shotgun (WGS) entry which is preliminary data.</text>
</comment>
<gene>
    <name evidence="1" type="ORF">BN1326_60194</name>
</gene>
<evidence type="ECO:0000313" key="1">
    <source>
        <dbReference type="EMBL" id="CRI25899.1"/>
    </source>
</evidence>
<name>A0A7U7JTV6_9STAP</name>
<organism evidence="1 2">
    <name type="scientific">Staphylococcus argenteus</name>
    <dbReference type="NCBI Taxonomy" id="985002"/>
    <lineage>
        <taxon>Bacteria</taxon>
        <taxon>Bacillati</taxon>
        <taxon>Bacillota</taxon>
        <taxon>Bacilli</taxon>
        <taxon>Bacillales</taxon>
        <taxon>Staphylococcaceae</taxon>
        <taxon>Staphylococcus</taxon>
    </lineage>
</organism>
<keyword evidence="2" id="KW-1185">Reference proteome</keyword>
<accession>A0A7U7JTV6</accession>
<sequence>MCAIYLINYTVRRLQYNVNTSVELNIVKFIFKIIIFVLEVL</sequence>
<evidence type="ECO:0000313" key="2">
    <source>
        <dbReference type="Proteomes" id="UP000236509"/>
    </source>
</evidence>
<dbReference type="AlphaFoldDB" id="A0A7U7JTV6"/>
<protein>
    <submittedName>
        <fullName evidence="1">Uncharacterized protein</fullName>
    </submittedName>
</protein>
<reference evidence="1 2" key="1">
    <citation type="submission" date="2015-04" db="EMBL/GenBank/DDBJ databases">
        <authorList>
            <person name="Cao L."/>
            <person name="Gao C.H."/>
        </authorList>
    </citation>
    <scope>NUCLEOTIDE SEQUENCE [LARGE SCALE GENOMIC DNA]</scope>
    <source>
        <strain evidence="1 2">SH3</strain>
    </source>
</reference>
<dbReference type="EMBL" id="CVOU01000018">
    <property type="protein sequence ID" value="CRI25899.1"/>
    <property type="molecule type" value="Genomic_DNA"/>
</dbReference>
<proteinExistence type="predicted"/>